<evidence type="ECO:0000313" key="3">
    <source>
        <dbReference type="Proteomes" id="UP000176192"/>
    </source>
</evidence>
<feature type="coiled-coil region" evidence="1">
    <location>
        <begin position="81"/>
        <end position="108"/>
    </location>
</feature>
<evidence type="ECO:0000256" key="1">
    <source>
        <dbReference type="SAM" id="Coils"/>
    </source>
</evidence>
<comment type="caution">
    <text evidence="2">The sequence shown here is derived from an EMBL/GenBank/DDBJ whole genome shotgun (WGS) entry which is preliminary data.</text>
</comment>
<name>A0A1F6YAJ7_9BACT</name>
<reference evidence="2 3" key="1">
    <citation type="journal article" date="2016" name="Nat. Commun.">
        <title>Thousands of microbial genomes shed light on interconnected biogeochemical processes in an aquifer system.</title>
        <authorList>
            <person name="Anantharaman K."/>
            <person name="Brown C.T."/>
            <person name="Hug L.A."/>
            <person name="Sharon I."/>
            <person name="Castelle C.J."/>
            <person name="Probst A.J."/>
            <person name="Thomas B.C."/>
            <person name="Singh A."/>
            <person name="Wilkins M.J."/>
            <person name="Karaoz U."/>
            <person name="Brodie E.L."/>
            <person name="Williams K.H."/>
            <person name="Hubbard S.S."/>
            <person name="Banfield J.F."/>
        </authorList>
    </citation>
    <scope>NUCLEOTIDE SEQUENCE [LARGE SCALE GENOMIC DNA]</scope>
</reference>
<protein>
    <submittedName>
        <fullName evidence="2">Uncharacterized protein</fullName>
    </submittedName>
</protein>
<organism evidence="2 3">
    <name type="scientific">Candidatus Nomurabacteria bacterium RIFCSPLOWO2_12_FULL_46_14</name>
    <dbReference type="NCBI Taxonomy" id="1801797"/>
    <lineage>
        <taxon>Bacteria</taxon>
        <taxon>Candidatus Nomuraibacteriota</taxon>
    </lineage>
</organism>
<dbReference type="AlphaFoldDB" id="A0A1F6YAJ7"/>
<gene>
    <name evidence="2" type="ORF">A3G06_01510</name>
</gene>
<accession>A0A1F6YAJ7</accession>
<dbReference type="EMBL" id="MFVV01000020">
    <property type="protein sequence ID" value="OGJ03386.1"/>
    <property type="molecule type" value="Genomic_DNA"/>
</dbReference>
<dbReference type="Proteomes" id="UP000176192">
    <property type="component" value="Unassembled WGS sequence"/>
</dbReference>
<proteinExistence type="predicted"/>
<evidence type="ECO:0000313" key="2">
    <source>
        <dbReference type="EMBL" id="OGJ03386.1"/>
    </source>
</evidence>
<dbReference type="STRING" id="1801797.A3G06_01510"/>
<keyword evidence="1" id="KW-0175">Coiled coil</keyword>
<sequence>MGELTSVQERNFHFLAVCENERLEKEIPQAQLALGLISRRRVVRLIIEGIKTVVKAERSDFWLDSLPQEEGGRAHEYASTLNALGQLLLKLKEELREEERHAVAAELREWSKHTKILRLSFQRLVGELLHPDLS</sequence>